<comment type="caution">
    <text evidence="7">The sequence shown here is derived from an EMBL/GenBank/DDBJ whole genome shotgun (WGS) entry which is preliminary data.</text>
</comment>
<proteinExistence type="inferred from homology"/>
<organism evidence="7 8">
    <name type="scientific">Purpureocillium lilacinum</name>
    <name type="common">Paecilomyces lilacinus</name>
    <dbReference type="NCBI Taxonomy" id="33203"/>
    <lineage>
        <taxon>Eukaryota</taxon>
        <taxon>Fungi</taxon>
        <taxon>Dikarya</taxon>
        <taxon>Ascomycota</taxon>
        <taxon>Pezizomycotina</taxon>
        <taxon>Sordariomycetes</taxon>
        <taxon>Hypocreomycetidae</taxon>
        <taxon>Hypocreales</taxon>
        <taxon>Ophiocordycipitaceae</taxon>
        <taxon>Purpureocillium</taxon>
    </lineage>
</organism>
<accession>A0A2U3DYR7</accession>
<dbReference type="GO" id="GO:0051082">
    <property type="term" value="F:unfolded protein binding"/>
    <property type="evidence" value="ECO:0007669"/>
    <property type="project" value="InterPro"/>
</dbReference>
<dbReference type="GO" id="GO:0005737">
    <property type="term" value="C:cytoplasm"/>
    <property type="evidence" value="ECO:0007669"/>
    <property type="project" value="TreeGrafter"/>
</dbReference>
<keyword evidence="9" id="KW-1185">Reference proteome</keyword>
<reference evidence="7" key="1">
    <citation type="submission" date="2015-05" db="EMBL/GenBank/DDBJ databases">
        <authorList>
            <person name="Wang D.B."/>
            <person name="Wang M."/>
        </authorList>
    </citation>
    <scope>NUCLEOTIDE SEQUENCE</scope>
    <source>
        <strain evidence="7">36-1</strain>
    </source>
</reference>
<evidence type="ECO:0000256" key="1">
    <source>
        <dbReference type="ARBA" id="ARBA00008045"/>
    </source>
</evidence>
<gene>
    <name evidence="7" type="ORF">PCL_03160</name>
    <name evidence="6" type="ORF">Purlil1_601</name>
</gene>
<evidence type="ECO:0000313" key="8">
    <source>
        <dbReference type="Proteomes" id="UP000245956"/>
    </source>
</evidence>
<dbReference type="CDD" id="cd23165">
    <property type="entry name" value="Prefoldin_4"/>
    <property type="match status" value="1"/>
</dbReference>
<sequence>MASLMQRRMLSKEDEAATEEVEVRREDQDKINRFSRLHQRELALSEELKTKNKEKEELDDLSTELELADEDEKIQYKIGDAFFHVPLEQAQEMLETATTRLDDDISALEDKMSTVREQMTQLKVDLRSHYPPPVALRSSGPGGLFRRVAVPLPVVSIRHPIRHHRNGYARKPAHAKSYTCV</sequence>
<keyword evidence="2" id="KW-0143">Chaperone</keyword>
<feature type="region of interest" description="Disordered" evidence="5">
    <location>
        <begin position="1"/>
        <end position="28"/>
    </location>
</feature>
<dbReference type="Proteomes" id="UP001287286">
    <property type="component" value="Unassembled WGS sequence"/>
</dbReference>
<dbReference type="InterPro" id="IPR002777">
    <property type="entry name" value="PFD_beta-like"/>
</dbReference>
<protein>
    <recommendedName>
        <fullName evidence="10">Prefoldin subunit 4</fullName>
    </recommendedName>
</protein>
<reference evidence="6 9" key="4">
    <citation type="journal article" date="2024" name="Microbiol. Resour. Announc.">
        <title>Genome annotations for the ascomycete fungi Trichoderma harzianum, Trichoderma aggressivum, and Purpureocillium lilacinum.</title>
        <authorList>
            <person name="Beijen E.P.W."/>
            <person name="Ohm R.A."/>
        </authorList>
    </citation>
    <scope>NUCLEOTIDE SEQUENCE [LARGE SCALE GENOMIC DNA]</scope>
    <source>
        <strain evidence="6 9">CBS 150709</strain>
    </source>
</reference>
<evidence type="ECO:0008006" key="10">
    <source>
        <dbReference type="Google" id="ProtNLM"/>
    </source>
</evidence>
<comment type="similarity">
    <text evidence="1">Belongs to the prefoldin subunit beta family.</text>
</comment>
<keyword evidence="4" id="KW-0175">Coiled coil</keyword>
<dbReference type="Proteomes" id="UP000245956">
    <property type="component" value="Unassembled WGS sequence"/>
</dbReference>
<dbReference type="EMBL" id="LCWV01000019">
    <property type="protein sequence ID" value="PWI67392.1"/>
    <property type="molecule type" value="Genomic_DNA"/>
</dbReference>
<dbReference type="AlphaFoldDB" id="A0A2U3DYR7"/>
<dbReference type="SUPFAM" id="SSF46579">
    <property type="entry name" value="Prefoldin"/>
    <property type="match status" value="1"/>
</dbReference>
<evidence type="ECO:0000256" key="5">
    <source>
        <dbReference type="SAM" id="MobiDB-lite"/>
    </source>
</evidence>
<evidence type="ECO:0000256" key="4">
    <source>
        <dbReference type="SAM" id="Coils"/>
    </source>
</evidence>
<evidence type="ECO:0000256" key="2">
    <source>
        <dbReference type="ARBA" id="ARBA00023186"/>
    </source>
</evidence>
<reference evidence="6" key="3">
    <citation type="submission" date="2023-11" db="EMBL/GenBank/DDBJ databases">
        <authorList>
            <person name="Beijen E."/>
            <person name="Ohm R.A."/>
        </authorList>
    </citation>
    <scope>NUCLEOTIDE SEQUENCE</scope>
    <source>
        <strain evidence="6">CBS 150709</strain>
    </source>
</reference>
<reference evidence="7 8" key="2">
    <citation type="journal article" date="2016" name="Front. Microbiol.">
        <title>Genome and transcriptome sequences reveal the specific parasitism of the nematophagous Purpureocillium lilacinum 36-1.</title>
        <authorList>
            <person name="Xie J."/>
            <person name="Li S."/>
            <person name="Mo C."/>
            <person name="Xiao X."/>
            <person name="Peng D."/>
            <person name="Wang G."/>
            <person name="Xiao Y."/>
        </authorList>
    </citation>
    <scope>NUCLEOTIDE SEQUENCE [LARGE SCALE GENOMIC DNA]</scope>
    <source>
        <strain evidence="7 8">36-1</strain>
    </source>
</reference>
<dbReference type="InterPro" id="IPR009053">
    <property type="entry name" value="Prefoldin"/>
</dbReference>
<dbReference type="PANTHER" id="PTHR21100">
    <property type="entry name" value="PREFOLDIN SUBUNIT 4"/>
    <property type="match status" value="1"/>
</dbReference>
<dbReference type="Gene3D" id="1.10.287.370">
    <property type="match status" value="1"/>
</dbReference>
<dbReference type="EMBL" id="JAWRVI010000002">
    <property type="protein sequence ID" value="KAK4094905.1"/>
    <property type="molecule type" value="Genomic_DNA"/>
</dbReference>
<dbReference type="PANTHER" id="PTHR21100:SF9">
    <property type="entry name" value="PREFOLDIN SUBUNIT 4"/>
    <property type="match status" value="1"/>
</dbReference>
<evidence type="ECO:0000313" key="9">
    <source>
        <dbReference type="Proteomes" id="UP001287286"/>
    </source>
</evidence>
<feature type="compositionally biased region" description="Basic and acidic residues" evidence="5">
    <location>
        <begin position="10"/>
        <end position="28"/>
    </location>
</feature>
<dbReference type="InterPro" id="IPR016661">
    <property type="entry name" value="PFDN4"/>
</dbReference>
<feature type="coiled-coil region" evidence="4">
    <location>
        <begin position="44"/>
        <end position="71"/>
    </location>
</feature>
<dbReference type="FunFam" id="1.10.287.370:FF:000005">
    <property type="entry name" value="Prefoldin subunit 4"/>
    <property type="match status" value="1"/>
</dbReference>
<comment type="function">
    <text evidence="3">Binds specifically to cytosolic chaperonin (c-CPN) and transfers target proteins to it. Binds to nascent polypeptide chain and promotes folding in an environment in which there are many competing pathways for nonnative proteins.</text>
</comment>
<name>A0A2U3DYR7_PURLI</name>
<evidence type="ECO:0000256" key="3">
    <source>
        <dbReference type="ARBA" id="ARBA00024667"/>
    </source>
</evidence>
<dbReference type="GO" id="GO:0016272">
    <property type="term" value="C:prefoldin complex"/>
    <property type="evidence" value="ECO:0007669"/>
    <property type="project" value="InterPro"/>
</dbReference>
<evidence type="ECO:0000313" key="7">
    <source>
        <dbReference type="EMBL" id="PWI67392.1"/>
    </source>
</evidence>
<dbReference type="GO" id="GO:0006457">
    <property type="term" value="P:protein folding"/>
    <property type="evidence" value="ECO:0007669"/>
    <property type="project" value="InterPro"/>
</dbReference>
<dbReference type="Pfam" id="PF01920">
    <property type="entry name" value="Prefoldin_2"/>
    <property type="match status" value="1"/>
</dbReference>
<evidence type="ECO:0000313" key="6">
    <source>
        <dbReference type="EMBL" id="KAK4094905.1"/>
    </source>
</evidence>